<feature type="transmembrane region" description="Helical" evidence="6">
    <location>
        <begin position="263"/>
        <end position="284"/>
    </location>
</feature>
<dbReference type="PANTHER" id="PTHR32322">
    <property type="entry name" value="INNER MEMBRANE TRANSPORTER"/>
    <property type="match status" value="1"/>
</dbReference>
<accession>A0A1I2SDP3</accession>
<feature type="domain" description="EamA" evidence="7">
    <location>
        <begin position="151"/>
        <end position="281"/>
    </location>
</feature>
<evidence type="ECO:0000256" key="6">
    <source>
        <dbReference type="SAM" id="Phobius"/>
    </source>
</evidence>
<dbReference type="EMBL" id="FOOK01000041">
    <property type="protein sequence ID" value="SFG50908.1"/>
    <property type="molecule type" value="Genomic_DNA"/>
</dbReference>
<dbReference type="Gene3D" id="1.10.3730.20">
    <property type="match status" value="1"/>
</dbReference>
<feature type="transmembrane region" description="Helical" evidence="6">
    <location>
        <begin position="7"/>
        <end position="27"/>
    </location>
</feature>
<evidence type="ECO:0000256" key="5">
    <source>
        <dbReference type="ARBA" id="ARBA00023136"/>
    </source>
</evidence>
<reference evidence="8 9" key="1">
    <citation type="submission" date="2016-10" db="EMBL/GenBank/DDBJ databases">
        <authorList>
            <person name="de Groot N.N."/>
        </authorList>
    </citation>
    <scope>NUCLEOTIDE SEQUENCE [LARGE SCALE GENOMIC DNA]</scope>
    <source>
        <strain evidence="8 9">DSM 44945</strain>
    </source>
</reference>
<comment type="subcellular location">
    <subcellularLocation>
        <location evidence="1">Endomembrane system</location>
        <topology evidence="1">Multi-pass membrane protein</topology>
    </subcellularLocation>
</comment>
<feature type="transmembrane region" description="Helical" evidence="6">
    <location>
        <begin position="180"/>
        <end position="200"/>
    </location>
</feature>
<gene>
    <name evidence="8" type="ORF">SAMN04488025_1415</name>
</gene>
<evidence type="ECO:0000256" key="1">
    <source>
        <dbReference type="ARBA" id="ARBA00004127"/>
    </source>
</evidence>
<feature type="transmembrane region" description="Helical" evidence="6">
    <location>
        <begin position="67"/>
        <end position="89"/>
    </location>
</feature>
<keyword evidence="4 6" id="KW-1133">Transmembrane helix</keyword>
<evidence type="ECO:0000259" key="7">
    <source>
        <dbReference type="Pfam" id="PF00892"/>
    </source>
</evidence>
<evidence type="ECO:0000313" key="8">
    <source>
        <dbReference type="EMBL" id="SFG50908.1"/>
    </source>
</evidence>
<evidence type="ECO:0000256" key="3">
    <source>
        <dbReference type="ARBA" id="ARBA00022692"/>
    </source>
</evidence>
<evidence type="ECO:0000256" key="4">
    <source>
        <dbReference type="ARBA" id="ARBA00022989"/>
    </source>
</evidence>
<dbReference type="STRING" id="201973.SAMN04488025_1415"/>
<organism evidence="8 9">
    <name type="scientific">Planifilum fulgidum</name>
    <dbReference type="NCBI Taxonomy" id="201973"/>
    <lineage>
        <taxon>Bacteria</taxon>
        <taxon>Bacillati</taxon>
        <taxon>Bacillota</taxon>
        <taxon>Bacilli</taxon>
        <taxon>Bacillales</taxon>
        <taxon>Thermoactinomycetaceae</taxon>
        <taxon>Planifilum</taxon>
    </lineage>
</organism>
<feature type="transmembrane region" description="Helical" evidence="6">
    <location>
        <begin position="240"/>
        <end position="257"/>
    </location>
</feature>
<evidence type="ECO:0000256" key="2">
    <source>
        <dbReference type="ARBA" id="ARBA00007362"/>
    </source>
</evidence>
<dbReference type="AlphaFoldDB" id="A0A1I2SDP3"/>
<dbReference type="InterPro" id="IPR037185">
    <property type="entry name" value="EmrE-like"/>
</dbReference>
<dbReference type="Proteomes" id="UP000198661">
    <property type="component" value="Unassembled WGS sequence"/>
</dbReference>
<feature type="transmembrane region" description="Helical" evidence="6">
    <location>
        <begin position="147"/>
        <end position="168"/>
    </location>
</feature>
<dbReference type="GO" id="GO:0016020">
    <property type="term" value="C:membrane"/>
    <property type="evidence" value="ECO:0007669"/>
    <property type="project" value="UniProtKB-SubCell"/>
</dbReference>
<dbReference type="InterPro" id="IPR000620">
    <property type="entry name" value="EamA_dom"/>
</dbReference>
<dbReference type="Pfam" id="PF00892">
    <property type="entry name" value="EamA"/>
    <property type="match status" value="2"/>
</dbReference>
<comment type="similarity">
    <text evidence="2">Belongs to the EamA transporter family.</text>
</comment>
<evidence type="ECO:0000313" key="9">
    <source>
        <dbReference type="Proteomes" id="UP000198661"/>
    </source>
</evidence>
<feature type="transmembrane region" description="Helical" evidence="6">
    <location>
        <begin position="125"/>
        <end position="141"/>
    </location>
</feature>
<name>A0A1I2SDP3_9BACL</name>
<dbReference type="RefSeq" id="WP_177199225.1">
    <property type="nucleotide sequence ID" value="NZ_FOOK01000041.1"/>
</dbReference>
<feature type="transmembrane region" description="Helical" evidence="6">
    <location>
        <begin position="206"/>
        <end position="228"/>
    </location>
</feature>
<dbReference type="PANTHER" id="PTHR32322:SF9">
    <property type="entry name" value="AMINO-ACID METABOLITE EFFLUX PUMP-RELATED"/>
    <property type="match status" value="1"/>
</dbReference>
<protein>
    <submittedName>
        <fullName evidence="8">Permease of the drug/metabolite transporter (DMT) superfamily</fullName>
    </submittedName>
</protein>
<keyword evidence="3 6" id="KW-0812">Transmembrane</keyword>
<dbReference type="InterPro" id="IPR050638">
    <property type="entry name" value="AA-Vitamin_Transporters"/>
</dbReference>
<keyword evidence="9" id="KW-1185">Reference proteome</keyword>
<sequence length="302" mass="32173">MGWKDLVRLMLLASLWGASYLFIRIAVPQLGPFLLMDLRVLIGSGVLLFYAFILRRLPDLRRRWKQYLLLGTVNSAIPFTLIAASELYIPSSLAAILNATTPMFTAFVAALWLKDPLTWKKGAGLLIGFIGVAVLVGWSPVPVEKKVLLSVAAMLAASFSYAVGGVYAKKAFPDAPPLTLAIGQLGGAAVALLPAAAITFPSARFSALGIAATLGLAILSTAVAYILYFRLLKDVGPTQAMTVTFLVPLFSLLWGALLLNEPLGAGVIVGFLLICAGIVFVADLKPGLNRSPARARPEKHSL</sequence>
<proteinExistence type="inferred from homology"/>
<dbReference type="SUPFAM" id="SSF103481">
    <property type="entry name" value="Multidrug resistance efflux transporter EmrE"/>
    <property type="match status" value="2"/>
</dbReference>
<feature type="domain" description="EamA" evidence="7">
    <location>
        <begin position="10"/>
        <end position="136"/>
    </location>
</feature>
<keyword evidence="5 6" id="KW-0472">Membrane</keyword>
<feature type="transmembrane region" description="Helical" evidence="6">
    <location>
        <begin position="33"/>
        <end position="55"/>
    </location>
</feature>